<keyword evidence="2" id="KW-1133">Transmembrane helix</keyword>
<dbReference type="PANTHER" id="PTHR47563">
    <property type="entry name" value="PROTEIN FMP25, MITOCHONDRIAL"/>
    <property type="match status" value="1"/>
</dbReference>
<comment type="caution">
    <text evidence="3">The sequence shown here is derived from an EMBL/GenBank/DDBJ whole genome shotgun (WGS) entry which is preliminary data.</text>
</comment>
<dbReference type="Pfam" id="PF13540">
    <property type="entry name" value="RCC1_2"/>
    <property type="match status" value="1"/>
</dbReference>
<evidence type="ECO:0008006" key="5">
    <source>
        <dbReference type="Google" id="ProtNLM"/>
    </source>
</evidence>
<dbReference type="InterPro" id="IPR000408">
    <property type="entry name" value="Reg_chr_condens"/>
</dbReference>
<name>A0A433QD05_9FUNG</name>
<proteinExistence type="predicted"/>
<evidence type="ECO:0000313" key="3">
    <source>
        <dbReference type="EMBL" id="RUS27609.1"/>
    </source>
</evidence>
<evidence type="ECO:0000256" key="2">
    <source>
        <dbReference type="SAM" id="Phobius"/>
    </source>
</evidence>
<accession>A0A433QD05</accession>
<evidence type="ECO:0000256" key="1">
    <source>
        <dbReference type="PROSITE-ProRule" id="PRU00235"/>
    </source>
</evidence>
<reference evidence="3 4" key="1">
    <citation type="journal article" date="2018" name="New Phytol.">
        <title>Phylogenomics of Endogonaceae and evolution of mycorrhizas within Mucoromycota.</title>
        <authorList>
            <person name="Chang Y."/>
            <person name="Desiro A."/>
            <person name="Na H."/>
            <person name="Sandor L."/>
            <person name="Lipzen A."/>
            <person name="Clum A."/>
            <person name="Barry K."/>
            <person name="Grigoriev I.V."/>
            <person name="Martin F.M."/>
            <person name="Stajich J.E."/>
            <person name="Smith M.E."/>
            <person name="Bonito G."/>
            <person name="Spatafora J.W."/>
        </authorList>
    </citation>
    <scope>NUCLEOTIDE SEQUENCE [LARGE SCALE GENOMIC DNA]</scope>
    <source>
        <strain evidence="3 4">AD002</strain>
    </source>
</reference>
<dbReference type="AlphaFoldDB" id="A0A433QD05"/>
<dbReference type="PANTHER" id="PTHR47563:SF1">
    <property type="entry name" value="PROTEIN FMP25, MITOCHONDRIAL"/>
    <property type="match status" value="1"/>
</dbReference>
<dbReference type="SUPFAM" id="SSF50985">
    <property type="entry name" value="RCC1/BLIP-II"/>
    <property type="match status" value="1"/>
</dbReference>
<dbReference type="GO" id="GO:0005743">
    <property type="term" value="C:mitochondrial inner membrane"/>
    <property type="evidence" value="ECO:0007669"/>
    <property type="project" value="TreeGrafter"/>
</dbReference>
<evidence type="ECO:0000313" key="4">
    <source>
        <dbReference type="Proteomes" id="UP000274822"/>
    </source>
</evidence>
<feature type="repeat" description="RCC1" evidence="1">
    <location>
        <begin position="325"/>
        <end position="394"/>
    </location>
</feature>
<sequence>MLRSTLKTTRLIHTIPLRRNPTTRPRFTHTFAAGALLGGVLAVGSSAFYLHNDAKEDKAAVPNEVLHVTPTTWSQQEQVNRSMSEPGMFVWGSNRYGIAAPNDPQSTVRSPKRFDFFDGKFLRSVALAKRHAAAVDDNGDVYQWGDNFFGPRPTSNDTAGLVPELTLKGRKIVSVALSQDKLYALSSNGTLYILPASKQHPNEIAPSSPVPTKPSSSWWPFGSAGDDGKLPPHVVTANLDLLDKGERITSIAAGAHHILAVTSTGRVLSAVADPLGNRFGQLGLGHVGAGGALGELRAVGGVLEGVKVVEIACGDEHNVARSADGRAFTFGSNAWGQLAQGDYTPTTTLLATPTEVTLLYNPSSPTARQQHRPEMHWCLRVAAGGDNTLFVVDRVDTTSHREVTEMYAVGMGQYGQLGNGQWTHMQGVPVKVLGVSGLLECELVGMGIRRKDMVRFADAMGEDKESINKTVPVRVRDVALGATHAVVVLDNDTNVTDAADAGTPHYGHDVLIWGHNQDWQIGNGKRNNIAVPIHPLPLNGPVPTAAAAVNRLQLVPETRVRGRDGKQIVVGQRVAAGPGVTAVYSYVKA</sequence>
<dbReference type="PROSITE" id="PS00626">
    <property type="entry name" value="RCC1_2"/>
    <property type="match status" value="1"/>
</dbReference>
<dbReference type="Proteomes" id="UP000274822">
    <property type="component" value="Unassembled WGS sequence"/>
</dbReference>
<dbReference type="InterPro" id="IPR009091">
    <property type="entry name" value="RCC1/BLIP-II"/>
</dbReference>
<gene>
    <name evidence="3" type="ORF">BC938DRAFT_482995</name>
</gene>
<dbReference type="PROSITE" id="PS50012">
    <property type="entry name" value="RCC1_3"/>
    <property type="match status" value="1"/>
</dbReference>
<organism evidence="3 4">
    <name type="scientific">Jimgerdemannia flammicorona</name>
    <dbReference type="NCBI Taxonomy" id="994334"/>
    <lineage>
        <taxon>Eukaryota</taxon>
        <taxon>Fungi</taxon>
        <taxon>Fungi incertae sedis</taxon>
        <taxon>Mucoromycota</taxon>
        <taxon>Mucoromycotina</taxon>
        <taxon>Endogonomycetes</taxon>
        <taxon>Endogonales</taxon>
        <taxon>Endogonaceae</taxon>
        <taxon>Jimgerdemannia</taxon>
    </lineage>
</organism>
<protein>
    <recommendedName>
        <fullName evidence="5">Regulator of chromosome condensation 1/beta-lactamase-inhibitor protein II</fullName>
    </recommendedName>
</protein>
<keyword evidence="2" id="KW-0812">Transmembrane</keyword>
<keyword evidence="2" id="KW-0472">Membrane</keyword>
<dbReference type="GO" id="GO:0034551">
    <property type="term" value="P:mitochondrial respiratory chain complex III assembly"/>
    <property type="evidence" value="ECO:0007669"/>
    <property type="project" value="TreeGrafter"/>
</dbReference>
<dbReference type="InterPro" id="IPR053245">
    <property type="entry name" value="MitoProcess-Associated"/>
</dbReference>
<dbReference type="EMBL" id="RBNJ01008089">
    <property type="protein sequence ID" value="RUS27609.1"/>
    <property type="molecule type" value="Genomic_DNA"/>
</dbReference>
<dbReference type="Gene3D" id="2.130.10.30">
    <property type="entry name" value="Regulator of chromosome condensation 1/beta-lactamase-inhibitor protein II"/>
    <property type="match status" value="1"/>
</dbReference>
<feature type="transmembrane region" description="Helical" evidence="2">
    <location>
        <begin position="27"/>
        <end position="50"/>
    </location>
</feature>
<keyword evidence="4" id="KW-1185">Reference proteome</keyword>